<reference evidence="6" key="1">
    <citation type="journal article" date="2020" name="Phytopathology">
        <title>Genome Sequence Resources of Colletotrichum truncatum, C. plurivorum, C. musicola, and C. sojae: Four Species Pathogenic to Soybean (Glycine max).</title>
        <authorList>
            <person name="Rogerio F."/>
            <person name="Boufleur T.R."/>
            <person name="Ciampi-Guillardi M."/>
            <person name="Sukno S.A."/>
            <person name="Thon M.R."/>
            <person name="Massola Junior N.S."/>
            <person name="Baroncelli R."/>
        </authorList>
    </citation>
    <scope>NUCLEOTIDE SEQUENCE</scope>
    <source>
        <strain evidence="6">LFN0074</strain>
    </source>
</reference>
<dbReference type="PANTHER" id="PTHR43585:SF2">
    <property type="entry name" value="ATP-GRASP ENZYME FSQD"/>
    <property type="match status" value="1"/>
</dbReference>
<protein>
    <submittedName>
        <fullName evidence="6">ATP-grasp superfamily protein</fullName>
    </submittedName>
</protein>
<dbReference type="SUPFAM" id="SSF56059">
    <property type="entry name" value="Glutathione synthetase ATP-binding domain-like"/>
    <property type="match status" value="1"/>
</dbReference>
<evidence type="ECO:0000256" key="3">
    <source>
        <dbReference type="ARBA" id="ARBA00022840"/>
    </source>
</evidence>
<dbReference type="Gene3D" id="3.30.470.20">
    <property type="entry name" value="ATP-grasp fold, B domain"/>
    <property type="match status" value="1"/>
</dbReference>
<dbReference type="PANTHER" id="PTHR43585">
    <property type="entry name" value="FUMIPYRROLE BIOSYNTHESIS PROTEIN C"/>
    <property type="match status" value="1"/>
</dbReference>
<feature type="domain" description="ATP-grasp" evidence="5">
    <location>
        <begin position="292"/>
        <end position="553"/>
    </location>
</feature>
<dbReference type="PROSITE" id="PS50975">
    <property type="entry name" value="ATP_GRASP"/>
    <property type="match status" value="1"/>
</dbReference>
<dbReference type="OrthoDB" id="434648at2759"/>
<dbReference type="Pfam" id="PF13535">
    <property type="entry name" value="ATP-grasp_4"/>
    <property type="match status" value="1"/>
</dbReference>
<dbReference type="InterPro" id="IPR052032">
    <property type="entry name" value="ATP-dep_AA_Ligase"/>
</dbReference>
<dbReference type="Pfam" id="PF18130">
    <property type="entry name" value="ATPgrasp_N"/>
    <property type="match status" value="1"/>
</dbReference>
<keyword evidence="7" id="KW-1185">Reference proteome</keyword>
<evidence type="ECO:0000256" key="2">
    <source>
        <dbReference type="ARBA" id="ARBA00022741"/>
    </source>
</evidence>
<keyword evidence="2 4" id="KW-0547">Nucleotide-binding</keyword>
<proteinExistence type="predicted"/>
<dbReference type="EMBL" id="WIGM01000372">
    <property type="protein sequence ID" value="KAF6827316.1"/>
    <property type="molecule type" value="Genomic_DNA"/>
</dbReference>
<evidence type="ECO:0000313" key="6">
    <source>
        <dbReference type="EMBL" id="KAF6827316.1"/>
    </source>
</evidence>
<evidence type="ECO:0000256" key="1">
    <source>
        <dbReference type="ARBA" id="ARBA00022598"/>
    </source>
</evidence>
<keyword evidence="3 4" id="KW-0067">ATP-binding</keyword>
<evidence type="ECO:0000256" key="4">
    <source>
        <dbReference type="PROSITE-ProRule" id="PRU00409"/>
    </source>
</evidence>
<keyword evidence="1" id="KW-0436">Ligase</keyword>
<dbReference type="InterPro" id="IPR041472">
    <property type="entry name" value="BL00235/CARNS1_N"/>
</dbReference>
<dbReference type="InterPro" id="IPR011761">
    <property type="entry name" value="ATP-grasp"/>
</dbReference>
<name>A0A8H6KA64_9PEZI</name>
<gene>
    <name evidence="6" type="ORF">CMUS01_09059</name>
</gene>
<dbReference type="GO" id="GO:0005524">
    <property type="term" value="F:ATP binding"/>
    <property type="evidence" value="ECO:0007669"/>
    <property type="project" value="UniProtKB-UniRule"/>
</dbReference>
<dbReference type="GO" id="GO:0046872">
    <property type="term" value="F:metal ion binding"/>
    <property type="evidence" value="ECO:0007669"/>
    <property type="project" value="InterPro"/>
</dbReference>
<sequence>MGSQTSAGEGLVISFEGKLASLRLQDDSSARTEFSSLSLWSQDFILKPTDQSPSDGSSPVDLSGDKFQSSHFDLLREGFNALKSSDDTRVAIVRFFFSSKDGQVARSDFLERRFEGCEIVRASRSFLKPLSHVAHVASVNDNVEAQASPDLQVVSQAMGGILLETIPAEGVDGLLQRLNQEIDTRLSFPWLLETPVERRRVFWVQGREDFESSRRAYEAAIALGLTLVVLDHPGHWLENDNGPHAHVREAFIPTNIDVDEGFSQRIVDAVKSYPHPVDGITTISDLRLAGVARACEMLGLPTAASSAYATAGDKAATRRLEDEGSGESFLVTKPGDLDAIIAERKSPLRYPLIVKPCTGWNSDCVTKVVDEASLYAAVRKASERHANSPNRSTGVVVEPYIDGPEVDANFVILDGEILFCDITDDFPCTADVAGKDDAANANFMETLMLVPSGLPDDEKVMMRESLKKSILRQGFPSGIFHCEARVRGSRAAYRAREDNGLLDLHAPPVSSGDETTSCYLHEINARPPGYLNTVGVLLAYGVDYYAIRLLLALGSAEHERVRALSQPFKDGKPQYTLGVTILPARRSGIMETEDAVVEMMDRHPWLRNCIVDYKTCKKRGDVVQGPESPELWWVAYVTVASRVGRGDCLEKVQFVRDHFMYKLADE</sequence>
<dbReference type="Gene3D" id="3.40.50.20">
    <property type="match status" value="1"/>
</dbReference>
<organism evidence="6 7">
    <name type="scientific">Colletotrichum musicola</name>
    <dbReference type="NCBI Taxonomy" id="2175873"/>
    <lineage>
        <taxon>Eukaryota</taxon>
        <taxon>Fungi</taxon>
        <taxon>Dikarya</taxon>
        <taxon>Ascomycota</taxon>
        <taxon>Pezizomycotina</taxon>
        <taxon>Sordariomycetes</taxon>
        <taxon>Hypocreomycetidae</taxon>
        <taxon>Glomerellales</taxon>
        <taxon>Glomerellaceae</taxon>
        <taxon>Colletotrichum</taxon>
        <taxon>Colletotrichum orchidearum species complex</taxon>
    </lineage>
</organism>
<dbReference type="Proteomes" id="UP000639643">
    <property type="component" value="Unassembled WGS sequence"/>
</dbReference>
<evidence type="ECO:0000313" key="7">
    <source>
        <dbReference type="Proteomes" id="UP000639643"/>
    </source>
</evidence>
<evidence type="ECO:0000259" key="5">
    <source>
        <dbReference type="PROSITE" id="PS50975"/>
    </source>
</evidence>
<dbReference type="GO" id="GO:0016874">
    <property type="term" value="F:ligase activity"/>
    <property type="evidence" value="ECO:0007669"/>
    <property type="project" value="UniProtKB-KW"/>
</dbReference>
<comment type="caution">
    <text evidence="6">The sequence shown here is derived from an EMBL/GenBank/DDBJ whole genome shotgun (WGS) entry which is preliminary data.</text>
</comment>
<dbReference type="AlphaFoldDB" id="A0A8H6KA64"/>
<accession>A0A8H6KA64</accession>